<dbReference type="InterPro" id="IPR001296">
    <property type="entry name" value="Glyco_trans_1"/>
</dbReference>
<dbReference type="Pfam" id="PF00534">
    <property type="entry name" value="Glycos_transf_1"/>
    <property type="match status" value="1"/>
</dbReference>
<proteinExistence type="predicted"/>
<dbReference type="Proteomes" id="UP001482513">
    <property type="component" value="Unassembled WGS sequence"/>
</dbReference>
<evidence type="ECO:0000313" key="4">
    <source>
        <dbReference type="EMBL" id="MEP0945765.1"/>
    </source>
</evidence>
<dbReference type="RefSeq" id="WP_190699072.1">
    <property type="nucleotide sequence ID" value="NZ_JAMPKX010000001.1"/>
</dbReference>
<name>A0ABV0JZ12_9CYAN</name>
<reference evidence="4 5" key="1">
    <citation type="submission" date="2022-04" db="EMBL/GenBank/DDBJ databases">
        <title>Positive selection, recombination, and allopatry shape intraspecific diversity of widespread and dominant cyanobacteria.</title>
        <authorList>
            <person name="Wei J."/>
            <person name="Shu W."/>
            <person name="Hu C."/>
        </authorList>
    </citation>
    <scope>NUCLEOTIDE SEQUENCE [LARGE SCALE GENOMIC DNA]</scope>
    <source>
        <strain evidence="4 5">DQ-A4</strain>
    </source>
</reference>
<keyword evidence="1" id="KW-0808">Transferase</keyword>
<sequence length="375" mass="42535">MHVLIPVLHRPDRPTGVCRHGANLAQGLAECDEVSKVTVIIGAWQTHYFAHGFGLTSSKIRLVDVDIKNSSIGRNQWFLTDLPKLANRLCPDIVHLSFPLPFVRQWFNCPVVATIHDLYPYEYPQNFGFPQVWFNQWFLNQCINQSDGLSCVSKTTLEALKTHFPKMDQRKPLRVIYNSVENNSGQSNPPQVLKDQQHRLFILGVAQHRKNKNLDLLIRAYNALLKNNKIDSETQLILVGSPGPETSSLHQLVNSLDLQDQITFLSGLDDSKLNWLYEQATLFVMPSSTEGFCLPLIEAQAAGCPVVCSDIPIFHEIASPQCHYFDLNDSPLENLITAIAEALVYPESRKPFINTAFKQEITSQQYLDFYRCLLN</sequence>
<dbReference type="SUPFAM" id="SSF53756">
    <property type="entry name" value="UDP-Glycosyltransferase/glycogen phosphorylase"/>
    <property type="match status" value="1"/>
</dbReference>
<feature type="domain" description="Glycosyltransferase subfamily 4-like N-terminal" evidence="3">
    <location>
        <begin position="16"/>
        <end position="181"/>
    </location>
</feature>
<evidence type="ECO:0000256" key="1">
    <source>
        <dbReference type="ARBA" id="ARBA00022679"/>
    </source>
</evidence>
<accession>A0ABV0JZ12</accession>
<organism evidence="4 5">
    <name type="scientific">Leptolyngbya subtilissima DQ-A4</name>
    <dbReference type="NCBI Taxonomy" id="2933933"/>
    <lineage>
        <taxon>Bacteria</taxon>
        <taxon>Bacillati</taxon>
        <taxon>Cyanobacteriota</taxon>
        <taxon>Cyanophyceae</taxon>
        <taxon>Leptolyngbyales</taxon>
        <taxon>Leptolyngbyaceae</taxon>
        <taxon>Leptolyngbya group</taxon>
        <taxon>Leptolyngbya</taxon>
    </lineage>
</organism>
<dbReference type="CDD" id="cd03809">
    <property type="entry name" value="GT4_MtfB-like"/>
    <property type="match status" value="1"/>
</dbReference>
<dbReference type="EMBL" id="JAMPKX010000001">
    <property type="protein sequence ID" value="MEP0945765.1"/>
    <property type="molecule type" value="Genomic_DNA"/>
</dbReference>
<dbReference type="Gene3D" id="3.40.50.2000">
    <property type="entry name" value="Glycogen Phosphorylase B"/>
    <property type="match status" value="2"/>
</dbReference>
<comment type="caution">
    <text evidence="4">The sequence shown here is derived from an EMBL/GenBank/DDBJ whole genome shotgun (WGS) entry which is preliminary data.</text>
</comment>
<dbReference type="PANTHER" id="PTHR46401:SF2">
    <property type="entry name" value="GLYCOSYLTRANSFERASE WBBK-RELATED"/>
    <property type="match status" value="1"/>
</dbReference>
<dbReference type="InterPro" id="IPR028098">
    <property type="entry name" value="Glyco_trans_4-like_N"/>
</dbReference>
<evidence type="ECO:0000259" key="2">
    <source>
        <dbReference type="Pfam" id="PF00534"/>
    </source>
</evidence>
<evidence type="ECO:0000313" key="5">
    <source>
        <dbReference type="Proteomes" id="UP001482513"/>
    </source>
</evidence>
<dbReference type="Pfam" id="PF13439">
    <property type="entry name" value="Glyco_transf_4"/>
    <property type="match status" value="1"/>
</dbReference>
<evidence type="ECO:0000259" key="3">
    <source>
        <dbReference type="Pfam" id="PF13439"/>
    </source>
</evidence>
<protein>
    <submittedName>
        <fullName evidence="4">Glycosyltransferase family 4 protein</fullName>
    </submittedName>
</protein>
<dbReference type="PANTHER" id="PTHR46401">
    <property type="entry name" value="GLYCOSYLTRANSFERASE WBBK-RELATED"/>
    <property type="match status" value="1"/>
</dbReference>
<keyword evidence="5" id="KW-1185">Reference proteome</keyword>
<feature type="domain" description="Glycosyl transferase family 1" evidence="2">
    <location>
        <begin position="196"/>
        <end position="358"/>
    </location>
</feature>
<gene>
    <name evidence="4" type="ORF">NC992_02670</name>
</gene>